<dbReference type="SUPFAM" id="SSF143856">
    <property type="entry name" value="DeoB insert domain-like"/>
    <property type="match status" value="1"/>
</dbReference>
<dbReference type="GO" id="GO:0006018">
    <property type="term" value="P:2-deoxyribose 1-phosphate catabolic process"/>
    <property type="evidence" value="ECO:0007669"/>
    <property type="project" value="UniProtKB-UniRule"/>
</dbReference>
<dbReference type="PANTHER" id="PTHR21110">
    <property type="entry name" value="PHOSPHOPENTOMUTASE"/>
    <property type="match status" value="1"/>
</dbReference>
<dbReference type="Gene3D" id="3.40.720.10">
    <property type="entry name" value="Alkaline Phosphatase, subunit A"/>
    <property type="match status" value="1"/>
</dbReference>
<dbReference type="EC" id="5.4.2.7" evidence="6 7"/>
<comment type="function">
    <text evidence="6">Isomerase that catalyzes the conversion of deoxy-ribose 1-phosphate (dRib-1-P) and ribose 1-phosphate (Rib-1-P) to deoxy-ribose 5-phosphate (dRib-5-P) and ribose 5-phosphate (Rib-5-P), respectively.</text>
</comment>
<comment type="pathway">
    <text evidence="6">Carbohydrate degradation; 2-deoxy-D-ribose 1-phosphate degradation; D-glyceraldehyde 3-phosphate and acetaldehyde from 2-deoxy-alpha-D-ribose 1-phosphate: step 1/2.</text>
</comment>
<dbReference type="FunFam" id="3.30.70.1250:FF:000001">
    <property type="entry name" value="Phosphopentomutase"/>
    <property type="match status" value="1"/>
</dbReference>
<evidence type="ECO:0000256" key="1">
    <source>
        <dbReference type="ARBA" id="ARBA00010373"/>
    </source>
</evidence>
<keyword evidence="4 6" id="KW-0464">Manganese</keyword>
<evidence type="ECO:0000256" key="3">
    <source>
        <dbReference type="ARBA" id="ARBA00022723"/>
    </source>
</evidence>
<comment type="catalytic activity">
    <reaction evidence="6">
        <text>2-deoxy-alpha-D-ribose 1-phosphate = 2-deoxy-D-ribose 5-phosphate</text>
        <dbReference type="Rhea" id="RHEA:27658"/>
        <dbReference type="ChEBI" id="CHEBI:57259"/>
        <dbReference type="ChEBI" id="CHEBI:62877"/>
        <dbReference type="EC" id="5.4.2.7"/>
    </reaction>
</comment>
<accession>A0A328C4Z5</accession>
<dbReference type="HAMAP" id="MF_00740">
    <property type="entry name" value="Phosphopentomut"/>
    <property type="match status" value="1"/>
</dbReference>
<evidence type="ECO:0000313" key="9">
    <source>
        <dbReference type="EMBL" id="RAL20876.1"/>
    </source>
</evidence>
<protein>
    <recommendedName>
        <fullName evidence="6 7">Phosphopentomutase</fullName>
        <ecNumber evidence="6 7">5.4.2.7</ecNumber>
    </recommendedName>
    <alternativeName>
        <fullName evidence="6">Phosphodeoxyribomutase</fullName>
    </alternativeName>
</protein>
<feature type="binding site" evidence="6">
    <location>
        <position position="17"/>
    </location>
    <ligand>
        <name>Mn(2+)</name>
        <dbReference type="ChEBI" id="CHEBI:29035"/>
        <label>1</label>
    </ligand>
</feature>
<dbReference type="InterPro" id="IPR017850">
    <property type="entry name" value="Alkaline_phosphatase_core_sf"/>
</dbReference>
<keyword evidence="2 6" id="KW-0963">Cytoplasm</keyword>
<comment type="subcellular location">
    <subcellularLocation>
        <location evidence="6">Cytoplasm</location>
    </subcellularLocation>
</comment>
<dbReference type="InterPro" id="IPR006124">
    <property type="entry name" value="Metalloenzyme"/>
</dbReference>
<evidence type="ECO:0000256" key="4">
    <source>
        <dbReference type="ARBA" id="ARBA00023211"/>
    </source>
</evidence>
<evidence type="ECO:0000256" key="7">
    <source>
        <dbReference type="NCBIfam" id="TIGR01696"/>
    </source>
</evidence>
<keyword evidence="5 6" id="KW-0413">Isomerase</keyword>
<dbReference type="Proteomes" id="UP000249169">
    <property type="component" value="Unassembled WGS sequence"/>
</dbReference>
<dbReference type="AlphaFoldDB" id="A0A328C4Z5"/>
<dbReference type="RefSeq" id="WP_111730607.1">
    <property type="nucleotide sequence ID" value="NZ_QHKO01000007.1"/>
</dbReference>
<dbReference type="Gene3D" id="3.30.70.1250">
    <property type="entry name" value="Phosphopentomutase"/>
    <property type="match status" value="1"/>
</dbReference>
<dbReference type="InterPro" id="IPR024052">
    <property type="entry name" value="Phosphopentomutase_DeoB_cap_sf"/>
</dbReference>
<dbReference type="NCBIfam" id="TIGR01696">
    <property type="entry name" value="deoB"/>
    <property type="match status" value="1"/>
</dbReference>
<comment type="caution">
    <text evidence="9">The sequence shown here is derived from an EMBL/GenBank/DDBJ whole genome shotgun (WGS) entry which is preliminary data.</text>
</comment>
<keyword evidence="3 6" id="KW-0479">Metal-binding</keyword>
<organism evidence="9 10">
    <name type="scientific">Lujinxingia litoralis</name>
    <dbReference type="NCBI Taxonomy" id="2211119"/>
    <lineage>
        <taxon>Bacteria</taxon>
        <taxon>Deltaproteobacteria</taxon>
        <taxon>Bradymonadales</taxon>
        <taxon>Lujinxingiaceae</taxon>
        <taxon>Lujinxingia</taxon>
    </lineage>
</organism>
<dbReference type="UniPathway" id="UPA00087">
    <property type="reaction ID" value="UER00173"/>
</dbReference>
<proteinExistence type="inferred from homology"/>
<dbReference type="GO" id="GO:0030145">
    <property type="term" value="F:manganese ion binding"/>
    <property type="evidence" value="ECO:0007669"/>
    <property type="project" value="UniProtKB-UniRule"/>
</dbReference>
<dbReference type="OrthoDB" id="9769930at2"/>
<feature type="binding site" evidence="6">
    <location>
        <position position="341"/>
    </location>
    <ligand>
        <name>Mn(2+)</name>
        <dbReference type="ChEBI" id="CHEBI:29035"/>
        <label>2</label>
    </ligand>
</feature>
<evidence type="ECO:0000256" key="5">
    <source>
        <dbReference type="ARBA" id="ARBA00023235"/>
    </source>
</evidence>
<keyword evidence="10" id="KW-1185">Reference proteome</keyword>
<feature type="binding site" evidence="6">
    <location>
        <position position="293"/>
    </location>
    <ligand>
        <name>Mn(2+)</name>
        <dbReference type="ChEBI" id="CHEBI:29035"/>
        <label>2</label>
    </ligand>
</feature>
<dbReference type="GO" id="GO:0006015">
    <property type="term" value="P:5-phosphoribose 1-diphosphate biosynthetic process"/>
    <property type="evidence" value="ECO:0007669"/>
    <property type="project" value="UniProtKB-UniPathway"/>
</dbReference>
<feature type="binding site" evidence="6">
    <location>
        <position position="329"/>
    </location>
    <ligand>
        <name>Mn(2+)</name>
        <dbReference type="ChEBI" id="CHEBI:29035"/>
        <label>1</label>
    </ligand>
</feature>
<comment type="cofactor">
    <cofactor evidence="6">
        <name>Mn(2+)</name>
        <dbReference type="ChEBI" id="CHEBI:29035"/>
    </cofactor>
    <text evidence="6">Binds 2 manganese ions.</text>
</comment>
<dbReference type="GO" id="GO:0008973">
    <property type="term" value="F:phosphopentomutase activity"/>
    <property type="evidence" value="ECO:0007669"/>
    <property type="project" value="UniProtKB-UniRule"/>
</dbReference>
<dbReference type="GO" id="GO:0005829">
    <property type="term" value="C:cytosol"/>
    <property type="evidence" value="ECO:0007669"/>
    <property type="project" value="TreeGrafter"/>
</dbReference>
<feature type="domain" description="Metalloenzyme" evidence="8">
    <location>
        <begin position="9"/>
        <end position="381"/>
    </location>
</feature>
<comment type="catalytic activity">
    <reaction evidence="6">
        <text>alpha-D-ribose 1-phosphate = D-ribose 5-phosphate</text>
        <dbReference type="Rhea" id="RHEA:18793"/>
        <dbReference type="ChEBI" id="CHEBI:57720"/>
        <dbReference type="ChEBI" id="CHEBI:78346"/>
        <dbReference type="EC" id="5.4.2.7"/>
    </reaction>
</comment>
<reference evidence="9 10" key="1">
    <citation type="submission" date="2018-05" db="EMBL/GenBank/DDBJ databases">
        <title>Lujinxingia marina gen. nov. sp. nov., a new facultative anaerobic member of the class Deltaproteobacteria, and proposal of Lujinxingaceae fam. nov.</title>
        <authorList>
            <person name="Li C.-M."/>
        </authorList>
    </citation>
    <scope>NUCLEOTIDE SEQUENCE [LARGE SCALE GENOMIC DNA]</scope>
    <source>
        <strain evidence="9 10">B210</strain>
    </source>
</reference>
<dbReference type="EMBL" id="QHKO01000007">
    <property type="protein sequence ID" value="RAL20876.1"/>
    <property type="molecule type" value="Genomic_DNA"/>
</dbReference>
<dbReference type="GO" id="GO:0009117">
    <property type="term" value="P:nucleotide metabolic process"/>
    <property type="evidence" value="ECO:0007669"/>
    <property type="project" value="UniProtKB-UniRule"/>
</dbReference>
<evidence type="ECO:0000259" key="8">
    <source>
        <dbReference type="Pfam" id="PF01676"/>
    </source>
</evidence>
<dbReference type="CDD" id="cd16009">
    <property type="entry name" value="PPM"/>
    <property type="match status" value="1"/>
</dbReference>
<sequence>MTQSPSPDKRAVLIVLDSVGAGELPDADKYGDVGSHTLGHIAETIADFDLPNLRALGLGNIEGIPQIAPVEAPTATFGRMAEKAHGKDTATGHWEFVGIIPDKPFRTFPEGFDDEIIQEFIEKTGVPGVLGNRAASGTVIIEELGQEHIQTGKPIVYTSADPVFQIAAHEDVVPLETLYKWCEIAYDIVTPRGQSRVIARPFVGEFPEFKRTANRKDYTLPPPSETVLDRLQAAGVRTTGIGKIGNIYAHQGLSDELHSTSNDHGVELTLQCIADRKGLIFTNLVDFDALYGHRRNPRGYADALMTFDRQLPTLIEALDPGDLLIITADHGNDPTFPGTDHTREYVPLLIVEKGRPGSKDLGTRASFADIGATLAAYFGVDWHVGEAIDLS</sequence>
<dbReference type="InterPro" id="IPR010045">
    <property type="entry name" value="DeoB"/>
</dbReference>
<dbReference type="SUPFAM" id="SSF53649">
    <property type="entry name" value="Alkaline phosphatase-like"/>
    <property type="match status" value="1"/>
</dbReference>
<gene>
    <name evidence="6" type="primary">deoB</name>
    <name evidence="9" type="ORF">DL240_14425</name>
</gene>
<comment type="similarity">
    <text evidence="1 6">Belongs to the phosphopentomutase family.</text>
</comment>
<dbReference type="PIRSF" id="PIRSF001491">
    <property type="entry name" value="Ppentomutase"/>
    <property type="match status" value="1"/>
</dbReference>
<evidence type="ECO:0000313" key="10">
    <source>
        <dbReference type="Proteomes" id="UP000249169"/>
    </source>
</evidence>
<dbReference type="GO" id="GO:0043094">
    <property type="term" value="P:metabolic compound salvage"/>
    <property type="evidence" value="ECO:0007669"/>
    <property type="project" value="UniProtKB-UniRule"/>
</dbReference>
<evidence type="ECO:0000256" key="6">
    <source>
        <dbReference type="HAMAP-Rule" id="MF_00740"/>
    </source>
</evidence>
<dbReference type="NCBIfam" id="NF003766">
    <property type="entry name" value="PRK05362.1"/>
    <property type="match status" value="1"/>
</dbReference>
<dbReference type="Pfam" id="PF01676">
    <property type="entry name" value="Metalloenzyme"/>
    <property type="match status" value="1"/>
</dbReference>
<name>A0A328C4Z5_9DELT</name>
<evidence type="ECO:0000256" key="2">
    <source>
        <dbReference type="ARBA" id="ARBA00022490"/>
    </source>
</evidence>
<feature type="binding site" evidence="6">
    <location>
        <position position="288"/>
    </location>
    <ligand>
        <name>Mn(2+)</name>
        <dbReference type="ChEBI" id="CHEBI:29035"/>
        <label>2</label>
    </ligand>
</feature>
<dbReference type="PANTHER" id="PTHR21110:SF0">
    <property type="entry name" value="PHOSPHOPENTOMUTASE"/>
    <property type="match status" value="1"/>
</dbReference>
<dbReference type="GO" id="GO:0000287">
    <property type="term" value="F:magnesium ion binding"/>
    <property type="evidence" value="ECO:0007669"/>
    <property type="project" value="UniProtKB-UniRule"/>
</dbReference>
<feature type="binding site" evidence="6">
    <location>
        <position position="330"/>
    </location>
    <ligand>
        <name>Mn(2+)</name>
        <dbReference type="ChEBI" id="CHEBI:29035"/>
        <label>1</label>
    </ligand>
</feature>